<proteinExistence type="predicted"/>
<reference evidence="4 5" key="1">
    <citation type="submission" date="2018-05" db="EMBL/GenBank/DDBJ databases">
        <title>Marinilabilia rubrum sp. nov., isolated from saltern sediment.</title>
        <authorList>
            <person name="Zhang R."/>
        </authorList>
    </citation>
    <scope>NUCLEOTIDE SEQUENCE [LARGE SCALE GENOMIC DNA]</scope>
    <source>
        <strain evidence="4 5">WTE16</strain>
    </source>
</reference>
<dbReference type="CDD" id="cd18785">
    <property type="entry name" value="SF2_C"/>
    <property type="match status" value="1"/>
</dbReference>
<name>A0A2U2B359_9BACT</name>
<dbReference type="EMBL" id="QEWP01000038">
    <property type="protein sequence ID" value="PWD97501.1"/>
    <property type="molecule type" value="Genomic_DNA"/>
</dbReference>
<evidence type="ECO:0000313" key="4">
    <source>
        <dbReference type="EMBL" id="PWD97501.1"/>
    </source>
</evidence>
<organism evidence="4 5">
    <name type="scientific">Marinilabilia rubra</name>
    <dbReference type="NCBI Taxonomy" id="2162893"/>
    <lineage>
        <taxon>Bacteria</taxon>
        <taxon>Pseudomonadati</taxon>
        <taxon>Bacteroidota</taxon>
        <taxon>Bacteroidia</taxon>
        <taxon>Marinilabiliales</taxon>
        <taxon>Marinilabiliaceae</taxon>
        <taxon>Marinilabilia</taxon>
    </lineage>
</organism>
<dbReference type="GO" id="GO:0005829">
    <property type="term" value="C:cytosol"/>
    <property type="evidence" value="ECO:0007669"/>
    <property type="project" value="TreeGrafter"/>
</dbReference>
<dbReference type="GO" id="GO:0016787">
    <property type="term" value="F:hydrolase activity"/>
    <property type="evidence" value="ECO:0007669"/>
    <property type="project" value="InterPro"/>
</dbReference>
<feature type="coiled-coil region" evidence="1">
    <location>
        <begin position="514"/>
        <end position="541"/>
    </location>
</feature>
<dbReference type="Proteomes" id="UP000244956">
    <property type="component" value="Unassembled WGS sequence"/>
</dbReference>
<dbReference type="Pfam" id="PF04851">
    <property type="entry name" value="ResIII"/>
    <property type="match status" value="1"/>
</dbReference>
<sequence>MELKQYQQEVINDLSAFIDELEKTEQLNIAFSRFWESKGISLQTLDDNFLKPYDNAIKGVPRVTVKVPTAGGKTFIACNALKPIFESFPPDKPKVAVWFVPSDTILKQTYKNLNDPTHPYRQKIDSHFGSAVKVYDKESLLFGHGFNPVEVKEQLSILVLSVQSFAANNKDGRRVYRENENLTEFSKTYKFPDKMIEGADETALIQVLAQLNPVVIIDESHNFEADLRIDMLNSINPSFIFDLTATPRNKSNIISFVDAIRLKKNNMVKLPVIVYNHQDSNEVITSAIQLQKTLEDKAKTEEENGGKYIRPIVLFQAQPKTDNDNVTFEKIKEQLIEIGIPENQIKIKTAVKDEIKNEDLMSRDCEVRFIITVNALKEGWDCPFAYVLASLANKSSAVDVEQILGRVLRLPYVSKHKQELLNYSYVFTSSNNFLATLDKIVHALNKSGFSSKDYRVKETQIQVEQNKVEQGSFESMFSQSQQDTEENSETQPENQDPEIDVESLKQLETSEQSHEKLDEIIDLARNTNQEFEKKIEEIEKEDSLIPAELMDKVKTYPVKEVFKDEVKEVRLPAFFKKVNQNSFFETEGTYLPLSKNLLLDGFDLSKEDHNIDFTRTSSEMASIDLVEGRKDEYVPEYRKVTNEVKEAFVQYISSLSPEGKINQLAGRLAQQVKRNDEIPEPQIIQYIKNSIKDLNSEKIAEIAHDEYYFSTLIKSKINSLTDKYAEKQFVTLLDKGTVVCQDSFEFPQKISPKNTLQGITKNLYVEEGEMNDFERKVINEVANLDSVVFWHRNLERGKGFQLNGFINHYPDFIVKMKNGKIILIETKGDHLDNSDSLKKLRLGEKWASKAGDNYRYFMAFNNARLDGAKSVGELIEILKDMK</sequence>
<dbReference type="GO" id="GO:0003677">
    <property type="term" value="F:DNA binding"/>
    <property type="evidence" value="ECO:0007669"/>
    <property type="project" value="InterPro"/>
</dbReference>
<gene>
    <name evidence="4" type="ORF">DDZ16_20440</name>
</gene>
<comment type="caution">
    <text evidence="4">The sequence shown here is derived from an EMBL/GenBank/DDBJ whole genome shotgun (WGS) entry which is preliminary data.</text>
</comment>
<keyword evidence="5" id="KW-1185">Reference proteome</keyword>
<dbReference type="InterPro" id="IPR050742">
    <property type="entry name" value="Helicase_Restrict-Modif_Enz"/>
</dbReference>
<dbReference type="RefSeq" id="WP_109266338.1">
    <property type="nucleotide sequence ID" value="NZ_QEWP01000038.1"/>
</dbReference>
<evidence type="ECO:0000259" key="3">
    <source>
        <dbReference type="Pfam" id="PF04851"/>
    </source>
</evidence>
<dbReference type="InterPro" id="IPR027417">
    <property type="entry name" value="P-loop_NTPase"/>
</dbReference>
<feature type="domain" description="Helicase/UvrB N-terminal" evidence="3">
    <location>
        <begin position="1"/>
        <end position="248"/>
    </location>
</feature>
<accession>A0A2U2B359</accession>
<dbReference type="InterPro" id="IPR006935">
    <property type="entry name" value="Helicase/UvrB_N"/>
</dbReference>
<dbReference type="PANTHER" id="PTHR47396:SF1">
    <property type="entry name" value="ATP-DEPENDENT HELICASE IRC3-RELATED"/>
    <property type="match status" value="1"/>
</dbReference>
<dbReference type="GO" id="GO:0005524">
    <property type="term" value="F:ATP binding"/>
    <property type="evidence" value="ECO:0007669"/>
    <property type="project" value="InterPro"/>
</dbReference>
<evidence type="ECO:0000313" key="5">
    <source>
        <dbReference type="Proteomes" id="UP000244956"/>
    </source>
</evidence>
<feature type="compositionally biased region" description="Polar residues" evidence="2">
    <location>
        <begin position="469"/>
        <end position="482"/>
    </location>
</feature>
<keyword evidence="4" id="KW-0255">Endonuclease</keyword>
<keyword evidence="1" id="KW-0175">Coiled coil</keyword>
<dbReference type="SUPFAM" id="SSF52540">
    <property type="entry name" value="P-loop containing nucleoside triphosphate hydrolases"/>
    <property type="match status" value="2"/>
</dbReference>
<dbReference type="OrthoDB" id="9804145at2"/>
<protein>
    <submittedName>
        <fullName evidence="4">Restriction endonuclease</fullName>
    </submittedName>
</protein>
<keyword evidence="4" id="KW-0378">Hydrolase</keyword>
<dbReference type="AlphaFoldDB" id="A0A2U2B359"/>
<keyword evidence="4" id="KW-0540">Nuclease</keyword>
<dbReference type="PANTHER" id="PTHR47396">
    <property type="entry name" value="TYPE I RESTRICTION ENZYME ECOKI R PROTEIN"/>
    <property type="match status" value="1"/>
</dbReference>
<dbReference type="Gene3D" id="3.40.50.300">
    <property type="entry name" value="P-loop containing nucleotide triphosphate hydrolases"/>
    <property type="match status" value="1"/>
</dbReference>
<evidence type="ECO:0000256" key="2">
    <source>
        <dbReference type="SAM" id="MobiDB-lite"/>
    </source>
</evidence>
<feature type="region of interest" description="Disordered" evidence="2">
    <location>
        <begin position="469"/>
        <end position="500"/>
    </location>
</feature>
<dbReference type="GO" id="GO:0004519">
    <property type="term" value="F:endonuclease activity"/>
    <property type="evidence" value="ECO:0007669"/>
    <property type="project" value="UniProtKB-KW"/>
</dbReference>
<evidence type="ECO:0000256" key="1">
    <source>
        <dbReference type="SAM" id="Coils"/>
    </source>
</evidence>